<evidence type="ECO:0000313" key="3">
    <source>
        <dbReference type="EMBL" id="MCZ0726622.1"/>
    </source>
</evidence>
<keyword evidence="4" id="KW-1185">Reference proteome</keyword>
<dbReference type="GO" id="GO:0052913">
    <property type="term" value="F:16S rRNA (guanine(966)-N(2))-methyltransferase activity"/>
    <property type="evidence" value="ECO:0007669"/>
    <property type="project" value="UniProtKB-EC"/>
</dbReference>
<dbReference type="Proteomes" id="UP001084650">
    <property type="component" value="Unassembled WGS sequence"/>
</dbReference>
<dbReference type="InterPro" id="IPR029063">
    <property type="entry name" value="SAM-dependent_MTases_sf"/>
</dbReference>
<name>A0ABT4H8V4_MYCIR</name>
<evidence type="ECO:0000256" key="2">
    <source>
        <dbReference type="ARBA" id="ARBA00022679"/>
    </source>
</evidence>
<evidence type="ECO:0000256" key="1">
    <source>
        <dbReference type="ARBA" id="ARBA00022603"/>
    </source>
</evidence>
<dbReference type="CDD" id="cd02440">
    <property type="entry name" value="AdoMet_MTases"/>
    <property type="match status" value="1"/>
</dbReference>
<gene>
    <name evidence="3" type="primary">rsmD</name>
    <name evidence="3" type="ORF">OY187_01060</name>
</gene>
<dbReference type="PROSITE" id="PS00092">
    <property type="entry name" value="N6_MTASE"/>
    <property type="match status" value="1"/>
</dbReference>
<dbReference type="InterPro" id="IPR004398">
    <property type="entry name" value="RNA_MeTrfase_RsmD"/>
</dbReference>
<dbReference type="Gene3D" id="3.40.50.150">
    <property type="entry name" value="Vaccinia Virus protein VP39"/>
    <property type="match status" value="1"/>
</dbReference>
<dbReference type="InterPro" id="IPR002052">
    <property type="entry name" value="DNA_methylase_N6_adenine_CS"/>
</dbReference>
<reference evidence="3" key="1">
    <citation type="submission" date="2022-12" db="EMBL/GenBank/DDBJ databases">
        <title>Whole genome sequence of Mycolicibacterium iranicum strain SBH312.</title>
        <authorList>
            <person name="Jani J."/>
            <person name="Arifin Mustapha Z."/>
            <person name="Ahmed K."/>
            <person name="Kai Ling C."/>
        </authorList>
    </citation>
    <scope>NUCLEOTIDE SEQUENCE</scope>
    <source>
        <strain evidence="3">SBH312</strain>
    </source>
</reference>
<protein>
    <submittedName>
        <fullName evidence="3">16S rRNA (Guanine(966)-N(2))-methyltransferase RsmD</fullName>
        <ecNumber evidence="3">2.1.1.171</ecNumber>
    </submittedName>
</protein>
<dbReference type="Pfam" id="PF03602">
    <property type="entry name" value="Cons_hypoth95"/>
    <property type="match status" value="1"/>
</dbReference>
<dbReference type="PANTHER" id="PTHR43542">
    <property type="entry name" value="METHYLTRANSFERASE"/>
    <property type="match status" value="1"/>
</dbReference>
<accession>A0ABT4H8V4</accession>
<dbReference type="RefSeq" id="WP_268785369.1">
    <property type="nucleotide sequence ID" value="NZ_JAPQYE010000001.1"/>
</dbReference>
<organism evidence="3 4">
    <name type="scientific">Mycolicibacterium iranicum</name>
    <name type="common">Mycobacterium iranicum</name>
    <dbReference type="NCBI Taxonomy" id="912594"/>
    <lineage>
        <taxon>Bacteria</taxon>
        <taxon>Bacillati</taxon>
        <taxon>Actinomycetota</taxon>
        <taxon>Actinomycetes</taxon>
        <taxon>Mycobacteriales</taxon>
        <taxon>Mycobacteriaceae</taxon>
        <taxon>Mycolicibacterium</taxon>
    </lineage>
</organism>
<keyword evidence="1 3" id="KW-0489">Methyltransferase</keyword>
<dbReference type="SUPFAM" id="SSF53335">
    <property type="entry name" value="S-adenosyl-L-methionine-dependent methyltransferases"/>
    <property type="match status" value="1"/>
</dbReference>
<proteinExistence type="predicted"/>
<keyword evidence="2 3" id="KW-0808">Transferase</keyword>
<dbReference type="EC" id="2.1.1.171" evidence="3"/>
<sequence length="189" mass="19746">MTRIVAGAFGGRRIAVPQQKQGRGTRPTTDRVREALFNLLSARIDFTGISVLDLYAGSGALGLEALSRGADSALFVESDSRAAAVIEQNIASLGATGAVVRRGNVATVLAAGAPRPADLILADPPYELGDAQVAEVVSALVTGGWAAPGTVAVVERPVSGKEIDWPDNWSAWKSRKYGDTRIEMASISD</sequence>
<dbReference type="PIRSF" id="PIRSF004553">
    <property type="entry name" value="CHP00095"/>
    <property type="match status" value="1"/>
</dbReference>
<dbReference type="PANTHER" id="PTHR43542:SF1">
    <property type="entry name" value="METHYLTRANSFERASE"/>
    <property type="match status" value="1"/>
</dbReference>
<dbReference type="NCBIfam" id="TIGR00095">
    <property type="entry name" value="16S rRNA (guanine(966)-N(2))-methyltransferase RsmD"/>
    <property type="match status" value="1"/>
</dbReference>
<dbReference type="EMBL" id="JAPQYE010000001">
    <property type="protein sequence ID" value="MCZ0726622.1"/>
    <property type="molecule type" value="Genomic_DNA"/>
</dbReference>
<comment type="caution">
    <text evidence="3">The sequence shown here is derived from an EMBL/GenBank/DDBJ whole genome shotgun (WGS) entry which is preliminary data.</text>
</comment>
<evidence type="ECO:0000313" key="4">
    <source>
        <dbReference type="Proteomes" id="UP001084650"/>
    </source>
</evidence>